<name>A0A975DKN8_9GAMM</name>
<geneLocation type="plasmid" evidence="4 5">
    <name>unnamed5</name>
</geneLocation>
<dbReference type="Proteomes" id="UP000664904">
    <property type="component" value="Plasmid unnamed5"/>
</dbReference>
<dbReference type="SUPFAM" id="SSF53850">
    <property type="entry name" value="Periplasmic binding protein-like II"/>
    <property type="match status" value="1"/>
</dbReference>
<evidence type="ECO:0000313" key="5">
    <source>
        <dbReference type="Proteomes" id="UP000664904"/>
    </source>
</evidence>
<reference evidence="4" key="1">
    <citation type="submission" date="2021-03" db="EMBL/GenBank/DDBJ databases">
        <title>Complete Genome of Pseudoalteromonas xiamenensis STKMTI.2, a new potential marine bacterium producing anti-Vibrio compounds.</title>
        <authorList>
            <person name="Handayani D.P."/>
            <person name="Isnansetyo A."/>
            <person name="Istiqomah I."/>
            <person name="Jumina J."/>
        </authorList>
    </citation>
    <scope>NUCLEOTIDE SEQUENCE</scope>
    <source>
        <strain evidence="4">STKMTI.2</strain>
        <plasmid evidence="4">unnamed5</plasmid>
    </source>
</reference>
<accession>A0A975DKN8</accession>
<dbReference type="RefSeq" id="WP_208845069.1">
    <property type="nucleotide sequence ID" value="NZ_CP072135.1"/>
</dbReference>
<sequence length="187" mass="20981">MIKRKFSLLISILCLFFIAPIYAKNPCIRTVKLGLASDWPPLVIFKGPHTTGLEIEIAKQVFSDIGICINFVRLPSSSRSFTELQKGNIDFVLMASFTKERAKLGHFSAPYRQERMRLFGKIKDNLPTTLAQVFDRGESIAVSTGSYYGEEFEHLKAISENQKQIVEVANATRRVSIACNGKSGLLY</sequence>
<dbReference type="EMBL" id="CP072135">
    <property type="protein sequence ID" value="QTH73457.1"/>
    <property type="molecule type" value="Genomic_DNA"/>
</dbReference>
<evidence type="ECO:0000313" key="4">
    <source>
        <dbReference type="EMBL" id="QTH73457.1"/>
    </source>
</evidence>
<dbReference type="InterPro" id="IPR001638">
    <property type="entry name" value="Solute-binding_3/MltF_N"/>
</dbReference>
<keyword evidence="5" id="KW-1185">Reference proteome</keyword>
<dbReference type="KEGG" id="pxi:J5O05_18345"/>
<protein>
    <submittedName>
        <fullName evidence="4">Transporter substrate-binding domain-containing protein</fullName>
    </submittedName>
</protein>
<dbReference type="PANTHER" id="PTHR35936:SF19">
    <property type="entry name" value="AMINO-ACID-BINDING PROTEIN YXEM-RELATED"/>
    <property type="match status" value="1"/>
</dbReference>
<feature type="domain" description="Solute-binding protein family 3/N-terminal" evidence="3">
    <location>
        <begin position="32"/>
        <end position="147"/>
    </location>
</feature>
<evidence type="ECO:0000256" key="1">
    <source>
        <dbReference type="ARBA" id="ARBA00010333"/>
    </source>
</evidence>
<proteinExistence type="inferred from homology"/>
<dbReference type="PANTHER" id="PTHR35936">
    <property type="entry name" value="MEMBRANE-BOUND LYTIC MUREIN TRANSGLYCOSYLASE F"/>
    <property type="match status" value="1"/>
</dbReference>
<gene>
    <name evidence="4" type="ORF">J5O05_18345</name>
</gene>
<dbReference type="Gene3D" id="3.40.190.10">
    <property type="entry name" value="Periplasmic binding protein-like II"/>
    <property type="match status" value="2"/>
</dbReference>
<keyword evidence="4" id="KW-0614">Plasmid</keyword>
<dbReference type="AlphaFoldDB" id="A0A975DKN8"/>
<keyword evidence="2" id="KW-0732">Signal</keyword>
<evidence type="ECO:0000259" key="3">
    <source>
        <dbReference type="Pfam" id="PF00497"/>
    </source>
</evidence>
<evidence type="ECO:0000256" key="2">
    <source>
        <dbReference type="ARBA" id="ARBA00022729"/>
    </source>
</evidence>
<organism evidence="4 5">
    <name type="scientific">Pseudoalteromonas xiamenensis</name>
    <dbReference type="NCBI Taxonomy" id="882626"/>
    <lineage>
        <taxon>Bacteria</taxon>
        <taxon>Pseudomonadati</taxon>
        <taxon>Pseudomonadota</taxon>
        <taxon>Gammaproteobacteria</taxon>
        <taxon>Alteromonadales</taxon>
        <taxon>Pseudoalteromonadaceae</taxon>
        <taxon>Pseudoalteromonas</taxon>
    </lineage>
</organism>
<comment type="similarity">
    <text evidence="1">Belongs to the bacterial solute-binding protein 3 family.</text>
</comment>
<dbReference type="Pfam" id="PF00497">
    <property type="entry name" value="SBP_bac_3"/>
    <property type="match status" value="1"/>
</dbReference>